<dbReference type="InterPro" id="IPR000524">
    <property type="entry name" value="Tscrpt_reg_HTH_GntR"/>
</dbReference>
<keyword evidence="2" id="KW-0238">DNA-binding</keyword>
<sequence>MPTPGPSKTPADPADLAHQILEAAQLAGLGEGDRLPTERQLADEYGVSRVGVRHALAQLEAEGSLTRQVGRGTFLRSRDESAGPPTEADLPTDVSPADVMAVRRLLEPSAMVLAVSHATERDLLDLDRHLARGDRASTFAEFETWDIAVHRRLIQSTRNPLLIRLYGSVESARGGPLWGELKRRKDTAERREVYQREHHCIVDAVRSRDADAAVTAMRVHLATVTTVLLGAAV</sequence>
<organism evidence="6 7">
    <name type="scientific">Leekyejoonella antrihumi</name>
    <dbReference type="NCBI Taxonomy" id="1660198"/>
    <lineage>
        <taxon>Bacteria</taxon>
        <taxon>Bacillati</taxon>
        <taxon>Actinomycetota</taxon>
        <taxon>Actinomycetes</taxon>
        <taxon>Micrococcales</taxon>
        <taxon>Dermacoccaceae</taxon>
        <taxon>Leekyejoonella</taxon>
    </lineage>
</organism>
<evidence type="ECO:0000256" key="4">
    <source>
        <dbReference type="SAM" id="MobiDB-lite"/>
    </source>
</evidence>
<protein>
    <submittedName>
        <fullName evidence="6">FadR family transcriptional regulator</fullName>
    </submittedName>
</protein>
<keyword evidence="7" id="KW-1185">Reference proteome</keyword>
<dbReference type="PANTHER" id="PTHR43537:SF5">
    <property type="entry name" value="UXU OPERON TRANSCRIPTIONAL REGULATOR"/>
    <property type="match status" value="1"/>
</dbReference>
<accession>A0A563DZN3</accession>
<evidence type="ECO:0000259" key="5">
    <source>
        <dbReference type="PROSITE" id="PS50949"/>
    </source>
</evidence>
<feature type="region of interest" description="Disordered" evidence="4">
    <location>
        <begin position="71"/>
        <end position="93"/>
    </location>
</feature>
<dbReference type="OrthoDB" id="3567645at2"/>
<dbReference type="InterPro" id="IPR008920">
    <property type="entry name" value="TF_FadR/GntR_C"/>
</dbReference>
<dbReference type="RefSeq" id="WP_146317194.1">
    <property type="nucleotide sequence ID" value="NZ_VCQV01000017.1"/>
</dbReference>
<keyword evidence="3" id="KW-0804">Transcription</keyword>
<dbReference type="InterPro" id="IPR011711">
    <property type="entry name" value="GntR_C"/>
</dbReference>
<evidence type="ECO:0000256" key="2">
    <source>
        <dbReference type="ARBA" id="ARBA00023125"/>
    </source>
</evidence>
<dbReference type="Pfam" id="PF00392">
    <property type="entry name" value="GntR"/>
    <property type="match status" value="1"/>
</dbReference>
<keyword evidence="1" id="KW-0805">Transcription regulation</keyword>
<proteinExistence type="predicted"/>
<dbReference type="PRINTS" id="PR00035">
    <property type="entry name" value="HTHGNTR"/>
</dbReference>
<dbReference type="SMART" id="SM00345">
    <property type="entry name" value="HTH_GNTR"/>
    <property type="match status" value="1"/>
</dbReference>
<evidence type="ECO:0000256" key="1">
    <source>
        <dbReference type="ARBA" id="ARBA00023015"/>
    </source>
</evidence>
<dbReference type="InterPro" id="IPR036388">
    <property type="entry name" value="WH-like_DNA-bd_sf"/>
</dbReference>
<reference evidence="6 7" key="2">
    <citation type="submission" date="2019-08" db="EMBL/GenBank/DDBJ databases">
        <title>Jejuicoccus antrihumi gen. nov., sp. nov., a new member of the family Dermacoccaceae isolated from a cave.</title>
        <authorList>
            <person name="Schumann P."/>
            <person name="Kim I.S."/>
        </authorList>
    </citation>
    <scope>NUCLEOTIDE SEQUENCE [LARGE SCALE GENOMIC DNA]</scope>
    <source>
        <strain evidence="6 7">C5-26</strain>
    </source>
</reference>
<dbReference type="Gene3D" id="1.20.120.530">
    <property type="entry name" value="GntR ligand-binding domain-like"/>
    <property type="match status" value="1"/>
</dbReference>
<dbReference type="GO" id="GO:0003677">
    <property type="term" value="F:DNA binding"/>
    <property type="evidence" value="ECO:0007669"/>
    <property type="project" value="UniProtKB-KW"/>
</dbReference>
<comment type="caution">
    <text evidence="6">The sequence shown here is derived from an EMBL/GenBank/DDBJ whole genome shotgun (WGS) entry which is preliminary data.</text>
</comment>
<dbReference type="SUPFAM" id="SSF46785">
    <property type="entry name" value="Winged helix' DNA-binding domain"/>
    <property type="match status" value="1"/>
</dbReference>
<dbReference type="SUPFAM" id="SSF48008">
    <property type="entry name" value="GntR ligand-binding domain-like"/>
    <property type="match status" value="1"/>
</dbReference>
<dbReference type="SMART" id="SM00895">
    <property type="entry name" value="FCD"/>
    <property type="match status" value="1"/>
</dbReference>
<feature type="domain" description="HTH gntR-type" evidence="5">
    <location>
        <begin position="10"/>
        <end position="78"/>
    </location>
</feature>
<dbReference type="CDD" id="cd07377">
    <property type="entry name" value="WHTH_GntR"/>
    <property type="match status" value="1"/>
</dbReference>
<evidence type="ECO:0000313" key="7">
    <source>
        <dbReference type="Proteomes" id="UP000320244"/>
    </source>
</evidence>
<name>A0A563DZN3_9MICO</name>
<gene>
    <name evidence="6" type="ORF">FGL98_12995</name>
</gene>
<dbReference type="GO" id="GO:0003700">
    <property type="term" value="F:DNA-binding transcription factor activity"/>
    <property type="evidence" value="ECO:0007669"/>
    <property type="project" value="InterPro"/>
</dbReference>
<dbReference type="PROSITE" id="PS50949">
    <property type="entry name" value="HTH_GNTR"/>
    <property type="match status" value="1"/>
</dbReference>
<dbReference type="InterPro" id="IPR036390">
    <property type="entry name" value="WH_DNA-bd_sf"/>
</dbReference>
<dbReference type="AlphaFoldDB" id="A0A563DZN3"/>
<dbReference type="EMBL" id="VCQV01000017">
    <property type="protein sequence ID" value="TWP35720.1"/>
    <property type="molecule type" value="Genomic_DNA"/>
</dbReference>
<evidence type="ECO:0000313" key="6">
    <source>
        <dbReference type="EMBL" id="TWP35720.1"/>
    </source>
</evidence>
<dbReference type="Gene3D" id="1.10.10.10">
    <property type="entry name" value="Winged helix-like DNA-binding domain superfamily/Winged helix DNA-binding domain"/>
    <property type="match status" value="1"/>
</dbReference>
<reference evidence="6 7" key="1">
    <citation type="submission" date="2019-05" db="EMBL/GenBank/DDBJ databases">
        <authorList>
            <person name="Lee S.D."/>
        </authorList>
    </citation>
    <scope>NUCLEOTIDE SEQUENCE [LARGE SCALE GENOMIC DNA]</scope>
    <source>
        <strain evidence="6 7">C5-26</strain>
    </source>
</reference>
<dbReference type="Pfam" id="PF07729">
    <property type="entry name" value="FCD"/>
    <property type="match status" value="1"/>
</dbReference>
<dbReference type="Proteomes" id="UP000320244">
    <property type="component" value="Unassembled WGS sequence"/>
</dbReference>
<dbReference type="PANTHER" id="PTHR43537">
    <property type="entry name" value="TRANSCRIPTIONAL REGULATOR, GNTR FAMILY"/>
    <property type="match status" value="1"/>
</dbReference>
<evidence type="ECO:0000256" key="3">
    <source>
        <dbReference type="ARBA" id="ARBA00023163"/>
    </source>
</evidence>